<evidence type="ECO:0000313" key="6">
    <source>
        <dbReference type="Proteomes" id="UP000313849"/>
    </source>
</evidence>
<dbReference type="SUPFAM" id="SSF53335">
    <property type="entry name" value="S-adenosyl-L-methionine-dependent methyltransferases"/>
    <property type="match status" value="1"/>
</dbReference>
<organism evidence="5 6">
    <name type="scientific">Miniimonas arenae</name>
    <dbReference type="NCBI Taxonomy" id="676201"/>
    <lineage>
        <taxon>Bacteria</taxon>
        <taxon>Bacillati</taxon>
        <taxon>Actinomycetota</taxon>
        <taxon>Actinomycetes</taxon>
        <taxon>Micrococcales</taxon>
        <taxon>Beutenbergiaceae</taxon>
        <taxon>Miniimonas</taxon>
    </lineage>
</organism>
<dbReference type="Proteomes" id="UP000313849">
    <property type="component" value="Unassembled WGS sequence"/>
</dbReference>
<keyword evidence="6" id="KW-1185">Reference proteome</keyword>
<evidence type="ECO:0000256" key="2">
    <source>
        <dbReference type="ARBA" id="ARBA00022603"/>
    </source>
</evidence>
<dbReference type="OrthoDB" id="9797252at2"/>
<dbReference type="PANTHER" id="PTHR44942:SF4">
    <property type="entry name" value="METHYLTRANSFERASE TYPE 11 DOMAIN-CONTAINING PROTEIN"/>
    <property type="match status" value="1"/>
</dbReference>
<evidence type="ECO:0000256" key="3">
    <source>
        <dbReference type="ARBA" id="ARBA00022679"/>
    </source>
</evidence>
<reference evidence="5 6" key="1">
    <citation type="submission" date="2019-06" db="EMBL/GenBank/DDBJ databases">
        <title>Draft genome sequence of Miniimonas arenae KCTC 19750T isolated from sea sand.</title>
        <authorList>
            <person name="Park S.-J."/>
        </authorList>
    </citation>
    <scope>NUCLEOTIDE SEQUENCE [LARGE SCALE GENOMIC DNA]</scope>
    <source>
        <strain evidence="5 6">KCTC 19750</strain>
    </source>
</reference>
<evidence type="ECO:0000259" key="4">
    <source>
        <dbReference type="Pfam" id="PF08241"/>
    </source>
</evidence>
<dbReference type="GO" id="GO:0032259">
    <property type="term" value="P:methylation"/>
    <property type="evidence" value="ECO:0007669"/>
    <property type="project" value="UniProtKB-KW"/>
</dbReference>
<accession>A0A5C5BDK0</accession>
<dbReference type="RefSeq" id="WP_139986306.1">
    <property type="nucleotide sequence ID" value="NZ_VENP01000011.1"/>
</dbReference>
<sequence>MTERATSFGAAAATYEAGRPTYPEPAVAWLLGDPSPDAPPLRVADVGAGTGKLTRGIVATGAEVVAVDPDPAMLAVLREQVPGVPTFRGTAEALPLPDGSVDAVVMGQAWHWVEPGAASREVARVLRPGGVLGLIWNVRDESEPWVRRLTEIMHGSRAEQMVAAGAPPVAPPLSSRLDRAEWRWTQTVTRADLLAMARSHSYLITAGDEERARIERGLADLLDEVFRAAPGFDTETRTASGADTVELPYVTTAFRAHVSEEPTDGVPPA</sequence>
<dbReference type="Gene3D" id="3.40.50.150">
    <property type="entry name" value="Vaccinia Virus protein VP39"/>
    <property type="match status" value="1"/>
</dbReference>
<dbReference type="AlphaFoldDB" id="A0A5C5BDK0"/>
<dbReference type="EMBL" id="VENP01000011">
    <property type="protein sequence ID" value="TNU76083.1"/>
    <property type="molecule type" value="Genomic_DNA"/>
</dbReference>
<dbReference type="GO" id="GO:0008757">
    <property type="term" value="F:S-adenosylmethionine-dependent methyltransferase activity"/>
    <property type="evidence" value="ECO:0007669"/>
    <property type="project" value="InterPro"/>
</dbReference>
<protein>
    <submittedName>
        <fullName evidence="5">Class I SAM-dependent methyltransferase</fullName>
    </submittedName>
</protein>
<dbReference type="InterPro" id="IPR013216">
    <property type="entry name" value="Methyltransf_11"/>
</dbReference>
<dbReference type="Pfam" id="PF08241">
    <property type="entry name" value="Methyltransf_11"/>
    <property type="match status" value="1"/>
</dbReference>
<feature type="domain" description="Methyltransferase type 11" evidence="4">
    <location>
        <begin position="45"/>
        <end position="132"/>
    </location>
</feature>
<dbReference type="InterPro" id="IPR029063">
    <property type="entry name" value="SAM-dependent_MTases_sf"/>
</dbReference>
<comment type="caution">
    <text evidence="5">The sequence shown here is derived from an EMBL/GenBank/DDBJ whole genome shotgun (WGS) entry which is preliminary data.</text>
</comment>
<comment type="similarity">
    <text evidence="1">Belongs to the methyltransferase superfamily.</text>
</comment>
<evidence type="ECO:0000256" key="1">
    <source>
        <dbReference type="ARBA" id="ARBA00008361"/>
    </source>
</evidence>
<dbReference type="CDD" id="cd02440">
    <property type="entry name" value="AdoMet_MTases"/>
    <property type="match status" value="1"/>
</dbReference>
<dbReference type="InterPro" id="IPR051052">
    <property type="entry name" value="Diverse_substrate_MTase"/>
</dbReference>
<keyword evidence="2 5" id="KW-0489">Methyltransferase</keyword>
<dbReference type="PANTHER" id="PTHR44942">
    <property type="entry name" value="METHYLTRANSF_11 DOMAIN-CONTAINING PROTEIN"/>
    <property type="match status" value="1"/>
</dbReference>
<keyword evidence="3 5" id="KW-0808">Transferase</keyword>
<gene>
    <name evidence="5" type="ORF">FH969_04640</name>
</gene>
<evidence type="ECO:0000313" key="5">
    <source>
        <dbReference type="EMBL" id="TNU76083.1"/>
    </source>
</evidence>
<proteinExistence type="inferred from homology"/>
<name>A0A5C5BDK0_9MICO</name>